<dbReference type="Pfam" id="PF06078">
    <property type="entry name" value="DUF937"/>
    <property type="match status" value="1"/>
</dbReference>
<dbReference type="InterPro" id="IPR009282">
    <property type="entry name" value="DUF937"/>
</dbReference>
<protein>
    <submittedName>
        <fullName evidence="2">Uncharacterized protein</fullName>
    </submittedName>
</protein>
<evidence type="ECO:0000313" key="2">
    <source>
        <dbReference type="EMBL" id="RIA47394.1"/>
    </source>
</evidence>
<accession>A0A397PMQ0</accession>
<feature type="region of interest" description="Disordered" evidence="1">
    <location>
        <begin position="176"/>
        <end position="217"/>
    </location>
</feature>
<dbReference type="OrthoDB" id="7957762at2"/>
<dbReference type="Proteomes" id="UP000266273">
    <property type="component" value="Unassembled WGS sequence"/>
</dbReference>
<sequence length="217" mass="24190">MKLFRIIAGAQNGRVFANLGALVGLSEEATAKCVECLGQPLVDALGRRTSDRQGVIDLLDLFSARRYDRFLTTTQIFGHPRSASEGQRILDFLIGDRETLEHIIRTQQEKFELERTTVEALLPYVAIMVMGAMEHRLREPFFEIVKKLDDPELVKQAERNPFVTLAELLRARLGTSREEPVEADAQGEASEVSLQRTSEPGDLIDKLVSEGGSQHAA</sequence>
<dbReference type="AlphaFoldDB" id="A0A397PMQ0"/>
<evidence type="ECO:0000256" key="1">
    <source>
        <dbReference type="SAM" id="MobiDB-lite"/>
    </source>
</evidence>
<name>A0A397PMQ0_9HYPH</name>
<dbReference type="EMBL" id="QXDF01000003">
    <property type="protein sequence ID" value="RIA47394.1"/>
    <property type="molecule type" value="Genomic_DNA"/>
</dbReference>
<dbReference type="RefSeq" id="WP_119062270.1">
    <property type="nucleotide sequence ID" value="NZ_QXDF01000003.1"/>
</dbReference>
<comment type="caution">
    <text evidence="2">The sequence shown here is derived from an EMBL/GenBank/DDBJ whole genome shotgun (WGS) entry which is preliminary data.</text>
</comment>
<organism evidence="2 3">
    <name type="scientific">Dichotomicrobium thermohalophilum</name>
    <dbReference type="NCBI Taxonomy" id="933063"/>
    <lineage>
        <taxon>Bacteria</taxon>
        <taxon>Pseudomonadati</taxon>
        <taxon>Pseudomonadota</taxon>
        <taxon>Alphaproteobacteria</taxon>
        <taxon>Hyphomicrobiales</taxon>
        <taxon>Hyphomicrobiaceae</taxon>
        <taxon>Dichotomicrobium</taxon>
    </lineage>
</organism>
<proteinExistence type="predicted"/>
<gene>
    <name evidence="2" type="ORF">BXY53_2472</name>
</gene>
<reference evidence="2 3" key="1">
    <citation type="submission" date="2018-08" db="EMBL/GenBank/DDBJ databases">
        <title>Genomic Encyclopedia of Archaeal and Bacterial Type Strains, Phase II (KMG-II): from individual species to whole genera.</title>
        <authorList>
            <person name="Goeker M."/>
        </authorList>
    </citation>
    <scope>NUCLEOTIDE SEQUENCE [LARGE SCALE GENOMIC DNA]</scope>
    <source>
        <strain evidence="2 3">DSM 5002</strain>
    </source>
</reference>
<keyword evidence="3" id="KW-1185">Reference proteome</keyword>
<evidence type="ECO:0000313" key="3">
    <source>
        <dbReference type="Proteomes" id="UP000266273"/>
    </source>
</evidence>